<dbReference type="Pfam" id="PF04965">
    <property type="entry name" value="GPW_gp25"/>
    <property type="match status" value="1"/>
</dbReference>
<protein>
    <recommendedName>
        <fullName evidence="1">IraD/Gp25-like domain-containing protein</fullName>
    </recommendedName>
</protein>
<evidence type="ECO:0000259" key="1">
    <source>
        <dbReference type="Pfam" id="PF04965"/>
    </source>
</evidence>
<dbReference type="STRING" id="525640.SAMN04487971_107162"/>
<name>A0A1G9I6U9_9RHOB</name>
<evidence type="ECO:0000313" key="3">
    <source>
        <dbReference type="Proteomes" id="UP000199555"/>
    </source>
</evidence>
<dbReference type="OrthoDB" id="9802846at2"/>
<proteinExistence type="predicted"/>
<organism evidence="2 3">
    <name type="scientific">Paracoccus chinensis</name>
    <dbReference type="NCBI Taxonomy" id="525640"/>
    <lineage>
        <taxon>Bacteria</taxon>
        <taxon>Pseudomonadati</taxon>
        <taxon>Pseudomonadota</taxon>
        <taxon>Alphaproteobacteria</taxon>
        <taxon>Rhodobacterales</taxon>
        <taxon>Paracoccaceae</taxon>
        <taxon>Paracoccus</taxon>
    </lineage>
</organism>
<accession>A0A1G9I6U9</accession>
<dbReference type="Proteomes" id="UP000199555">
    <property type="component" value="Unassembled WGS sequence"/>
</dbReference>
<feature type="domain" description="IraD/Gp25-like" evidence="1">
    <location>
        <begin position="22"/>
        <end position="107"/>
    </location>
</feature>
<keyword evidence="3" id="KW-1185">Reference proteome</keyword>
<dbReference type="SUPFAM" id="SSF160719">
    <property type="entry name" value="gpW/gp25-like"/>
    <property type="match status" value="1"/>
</dbReference>
<dbReference type="AlphaFoldDB" id="A0A1G9I6U9"/>
<reference evidence="3" key="1">
    <citation type="submission" date="2016-10" db="EMBL/GenBank/DDBJ databases">
        <authorList>
            <person name="Varghese N."/>
            <person name="Submissions S."/>
        </authorList>
    </citation>
    <scope>NUCLEOTIDE SEQUENCE [LARGE SCALE GENOMIC DNA]</scope>
    <source>
        <strain evidence="3">CGMCC 1.7655</strain>
    </source>
</reference>
<dbReference type="Gene3D" id="3.10.450.40">
    <property type="match status" value="1"/>
</dbReference>
<gene>
    <name evidence="2" type="ORF">SAMN04487971_107162</name>
</gene>
<dbReference type="InterPro" id="IPR007048">
    <property type="entry name" value="IraD/Gp25-like"/>
</dbReference>
<sequence>MAEIAFPYRIDARGRTAETSRTGHIRDLIEILLFTTPGERVMRPTFGANLLASVFAPTGAEEAAATLALIQSALQEHLRDLIEVQEVTVRAEESTLEATVVYAILETGETRADSFRRALP</sequence>
<dbReference type="RefSeq" id="WP_090755153.1">
    <property type="nucleotide sequence ID" value="NZ_FNGE01000007.1"/>
</dbReference>
<dbReference type="EMBL" id="FNGE01000007">
    <property type="protein sequence ID" value="SDL20796.1"/>
    <property type="molecule type" value="Genomic_DNA"/>
</dbReference>
<evidence type="ECO:0000313" key="2">
    <source>
        <dbReference type="EMBL" id="SDL20796.1"/>
    </source>
</evidence>